<keyword evidence="4" id="KW-0547">Nucleotide-binding</keyword>
<dbReference type="AlphaFoldDB" id="A0A6A3A5G0"/>
<dbReference type="EMBL" id="VEPZ02001044">
    <property type="protein sequence ID" value="KAE8698472.1"/>
    <property type="molecule type" value="Genomic_DNA"/>
</dbReference>
<dbReference type="Gene3D" id="1.10.510.10">
    <property type="entry name" value="Transferase(Phosphotransferase) domain 1"/>
    <property type="match status" value="1"/>
</dbReference>
<dbReference type="InterPro" id="IPR000719">
    <property type="entry name" value="Prot_kinase_dom"/>
</dbReference>
<dbReference type="Pfam" id="PF00069">
    <property type="entry name" value="Pkinase"/>
    <property type="match status" value="1"/>
</dbReference>
<comment type="caution">
    <text evidence="10">The sequence shown here is derived from an EMBL/GenBank/DDBJ whole genome shotgun (WGS) entry which is preliminary data.</text>
</comment>
<keyword evidence="6" id="KW-0067">ATP-binding</keyword>
<name>A0A6A3A5G0_HIBSY</name>
<evidence type="ECO:0000256" key="4">
    <source>
        <dbReference type="ARBA" id="ARBA00022741"/>
    </source>
</evidence>
<keyword evidence="5" id="KW-0418">Kinase</keyword>
<evidence type="ECO:0000256" key="2">
    <source>
        <dbReference type="ARBA" id="ARBA00022527"/>
    </source>
</evidence>
<comment type="catalytic activity">
    <reaction evidence="7">
        <text>L-threonyl-[protein] + ATP = O-phospho-L-threonyl-[protein] + ADP + H(+)</text>
        <dbReference type="Rhea" id="RHEA:46608"/>
        <dbReference type="Rhea" id="RHEA-COMP:11060"/>
        <dbReference type="Rhea" id="RHEA-COMP:11605"/>
        <dbReference type="ChEBI" id="CHEBI:15378"/>
        <dbReference type="ChEBI" id="CHEBI:30013"/>
        <dbReference type="ChEBI" id="CHEBI:30616"/>
        <dbReference type="ChEBI" id="CHEBI:61977"/>
        <dbReference type="ChEBI" id="CHEBI:456216"/>
        <dbReference type="EC" id="2.7.11.1"/>
    </reaction>
</comment>
<sequence length="354" mass="39597">MAPNGNYSVVTVNRHARTFIIQVKTEEATNCYAMHSLASRILQFDRSSPFNVISNCRGDVGNLTTSDSSLNGMVDVQISWKPPPEPICTPSADCKDWPHSTCNETGNGRRRCLCGSTFHWDGSALNCLKQATPFDPWNISANWDDHFVRCSFGLHMENKGGEEVSVKRLSSVSGQGLEEFKNEVNLSLNFNIGIFQQLDWSVRFNIILGIARGLLYLHQDSRLRIIQRDLKTSNILLDAEMNPKISDFGRGRIIQGKETESNTVIVMGTKLWQGDKALDLMDETIRWSCNASEFIRFQVSSLTCPGDPDCCPHNTLEEYTTLSSLLMVITITCPSIDKTSLGVGWSTTHVVMKY</sequence>
<evidence type="ECO:0000256" key="1">
    <source>
        <dbReference type="ARBA" id="ARBA00012513"/>
    </source>
</evidence>
<dbReference type="GO" id="GO:0005524">
    <property type="term" value="F:ATP binding"/>
    <property type="evidence" value="ECO:0007669"/>
    <property type="project" value="UniProtKB-KW"/>
</dbReference>
<evidence type="ECO:0000259" key="9">
    <source>
        <dbReference type="PROSITE" id="PS50011"/>
    </source>
</evidence>
<proteinExistence type="predicted"/>
<dbReference type="PROSITE" id="PS50011">
    <property type="entry name" value="PROTEIN_KINASE_DOM"/>
    <property type="match status" value="1"/>
</dbReference>
<reference evidence="10" key="1">
    <citation type="submission" date="2019-09" db="EMBL/GenBank/DDBJ databases">
        <title>Draft genome information of white flower Hibiscus syriacus.</title>
        <authorList>
            <person name="Kim Y.-M."/>
        </authorList>
    </citation>
    <scope>NUCLEOTIDE SEQUENCE [LARGE SCALE GENOMIC DNA]</scope>
    <source>
        <strain evidence="10">YM2019G1</strain>
    </source>
</reference>
<dbReference type="EC" id="2.7.11.1" evidence="1"/>
<evidence type="ECO:0000256" key="3">
    <source>
        <dbReference type="ARBA" id="ARBA00022679"/>
    </source>
</evidence>
<evidence type="ECO:0000313" key="10">
    <source>
        <dbReference type="EMBL" id="KAE8698472.1"/>
    </source>
</evidence>
<dbReference type="InterPro" id="IPR011009">
    <property type="entry name" value="Kinase-like_dom_sf"/>
</dbReference>
<dbReference type="PANTHER" id="PTHR27002">
    <property type="entry name" value="RECEPTOR-LIKE SERINE/THREONINE-PROTEIN KINASE SD1-8"/>
    <property type="match status" value="1"/>
</dbReference>
<evidence type="ECO:0000256" key="6">
    <source>
        <dbReference type="ARBA" id="ARBA00022840"/>
    </source>
</evidence>
<feature type="domain" description="Protein kinase" evidence="9">
    <location>
        <begin position="1"/>
        <end position="354"/>
    </location>
</feature>
<keyword evidence="11" id="KW-1185">Reference proteome</keyword>
<protein>
    <recommendedName>
        <fullName evidence="1">non-specific serine/threonine protein kinase</fullName>
        <ecNumber evidence="1">2.7.11.1</ecNumber>
    </recommendedName>
</protein>
<evidence type="ECO:0000256" key="8">
    <source>
        <dbReference type="ARBA" id="ARBA00048679"/>
    </source>
</evidence>
<comment type="catalytic activity">
    <reaction evidence="8">
        <text>L-seryl-[protein] + ATP = O-phospho-L-seryl-[protein] + ADP + H(+)</text>
        <dbReference type="Rhea" id="RHEA:17989"/>
        <dbReference type="Rhea" id="RHEA-COMP:9863"/>
        <dbReference type="Rhea" id="RHEA-COMP:11604"/>
        <dbReference type="ChEBI" id="CHEBI:15378"/>
        <dbReference type="ChEBI" id="CHEBI:29999"/>
        <dbReference type="ChEBI" id="CHEBI:30616"/>
        <dbReference type="ChEBI" id="CHEBI:83421"/>
        <dbReference type="ChEBI" id="CHEBI:456216"/>
        <dbReference type="EC" id="2.7.11.1"/>
    </reaction>
</comment>
<keyword evidence="2" id="KW-0723">Serine/threonine-protein kinase</keyword>
<evidence type="ECO:0000313" key="11">
    <source>
        <dbReference type="Proteomes" id="UP000436088"/>
    </source>
</evidence>
<dbReference type="FunFam" id="1.10.510.10:FF:001023">
    <property type="entry name" value="Os07g0541700 protein"/>
    <property type="match status" value="1"/>
</dbReference>
<dbReference type="Proteomes" id="UP000436088">
    <property type="component" value="Unassembled WGS sequence"/>
</dbReference>
<dbReference type="PANTHER" id="PTHR27002:SF1111">
    <property type="entry name" value="NON-SPECIFIC SERINE_THREONINE PROTEIN KINASE"/>
    <property type="match status" value="1"/>
</dbReference>
<keyword evidence="3" id="KW-0808">Transferase</keyword>
<evidence type="ECO:0000256" key="5">
    <source>
        <dbReference type="ARBA" id="ARBA00022777"/>
    </source>
</evidence>
<dbReference type="SUPFAM" id="SSF56112">
    <property type="entry name" value="Protein kinase-like (PK-like)"/>
    <property type="match status" value="1"/>
</dbReference>
<dbReference type="GO" id="GO:0005886">
    <property type="term" value="C:plasma membrane"/>
    <property type="evidence" value="ECO:0007669"/>
    <property type="project" value="TreeGrafter"/>
</dbReference>
<accession>A0A6A3A5G0</accession>
<gene>
    <name evidence="10" type="ORF">F3Y22_tig00110597pilonHSYRG00272</name>
</gene>
<organism evidence="10 11">
    <name type="scientific">Hibiscus syriacus</name>
    <name type="common">Rose of Sharon</name>
    <dbReference type="NCBI Taxonomy" id="106335"/>
    <lineage>
        <taxon>Eukaryota</taxon>
        <taxon>Viridiplantae</taxon>
        <taxon>Streptophyta</taxon>
        <taxon>Embryophyta</taxon>
        <taxon>Tracheophyta</taxon>
        <taxon>Spermatophyta</taxon>
        <taxon>Magnoliopsida</taxon>
        <taxon>eudicotyledons</taxon>
        <taxon>Gunneridae</taxon>
        <taxon>Pentapetalae</taxon>
        <taxon>rosids</taxon>
        <taxon>malvids</taxon>
        <taxon>Malvales</taxon>
        <taxon>Malvaceae</taxon>
        <taxon>Malvoideae</taxon>
        <taxon>Hibiscus</taxon>
    </lineage>
</organism>
<dbReference type="GO" id="GO:0004674">
    <property type="term" value="F:protein serine/threonine kinase activity"/>
    <property type="evidence" value="ECO:0007669"/>
    <property type="project" value="UniProtKB-KW"/>
</dbReference>
<evidence type="ECO:0000256" key="7">
    <source>
        <dbReference type="ARBA" id="ARBA00047899"/>
    </source>
</evidence>